<dbReference type="InterPro" id="IPR010131">
    <property type="entry name" value="MdtP/NodT-like"/>
</dbReference>
<gene>
    <name evidence="3" type="ORF">ACERK3_19525</name>
</gene>
<evidence type="ECO:0000256" key="1">
    <source>
        <dbReference type="ARBA" id="ARBA00007613"/>
    </source>
</evidence>
<dbReference type="PANTHER" id="PTHR30203:SF25">
    <property type="entry name" value="OUTER MEMBRANE PROTEIN-RELATED"/>
    <property type="match status" value="1"/>
</dbReference>
<sequence>MNMQNFQTNWMTHLITVTATVMVGGCTVGPDYESPTIDMPATWGSLSDEAVVDDHAVIPTSESKSLATWWLAFEDETLSALIERAVRTNLDLHVAQVRVREARARRGIASADLLPTVFGGGAYTRSRTSANAYDDPTAGTEASLYQAGFDAIWEVDVFGGVRRNVEAAAADIAASIEDRRDVLVTLLAEVAQNYAELRSYQRRIAIAQANLEGQRETLAITRMRLDAGLVSDLDVTRARAQVRTTESQIPALESAARQSIHALSVLLAEPPTTLVAALSMSRPMLAAPDDVPVGLPSELLRRRPDIRRAERELASITARVGVATAELFPRFSLTGSLGLSSSQFSDLGDYGSRFWSFGPSVSWPVFDFGRIRSNIDVQSAREEQALLRYEQVVLTSLREVEDALVAFTKEQSRRVALASAVDDNRRAAELADELYQQGLTDFLSVLQSQRDLLISEDALVQSDRAVVTQLVSLYKALGGGWEAETMVY</sequence>
<protein>
    <submittedName>
        <fullName evidence="3">Efflux transporter outer membrane subunit</fullName>
    </submittedName>
</protein>
<dbReference type="InterPro" id="IPR003423">
    <property type="entry name" value="OMP_efflux"/>
</dbReference>
<keyword evidence="2" id="KW-0564">Palmitate</keyword>
<evidence type="ECO:0000256" key="2">
    <source>
        <dbReference type="RuleBase" id="RU362097"/>
    </source>
</evidence>
<comment type="subcellular location">
    <subcellularLocation>
        <location evidence="2">Cell membrane</location>
        <topology evidence="2">Lipid-anchor</topology>
    </subcellularLocation>
</comment>
<dbReference type="Gene3D" id="2.20.200.10">
    <property type="entry name" value="Outer membrane efflux proteins (OEP)"/>
    <property type="match status" value="1"/>
</dbReference>
<name>A0ABV4UA34_9BACT</name>
<keyword evidence="2" id="KW-0449">Lipoprotein</keyword>
<organism evidence="3 4">
    <name type="scientific">Natronomicrosphaera hydrolytica</name>
    <dbReference type="NCBI Taxonomy" id="3242702"/>
    <lineage>
        <taxon>Bacteria</taxon>
        <taxon>Pseudomonadati</taxon>
        <taxon>Planctomycetota</taxon>
        <taxon>Phycisphaerae</taxon>
        <taxon>Phycisphaerales</taxon>
        <taxon>Phycisphaeraceae</taxon>
        <taxon>Natronomicrosphaera</taxon>
    </lineage>
</organism>
<reference evidence="3 4" key="1">
    <citation type="submission" date="2024-08" db="EMBL/GenBank/DDBJ databases">
        <title>Whole-genome sequencing of halo(alkali)philic microorganisms from hypersaline lakes.</title>
        <authorList>
            <person name="Sorokin D.Y."/>
            <person name="Merkel A.Y."/>
            <person name="Messina E."/>
            <person name="Yakimov M."/>
        </authorList>
    </citation>
    <scope>NUCLEOTIDE SEQUENCE [LARGE SCALE GENOMIC DNA]</scope>
    <source>
        <strain evidence="3 4">AB-hyl4</strain>
    </source>
</reference>
<dbReference type="Proteomes" id="UP001575105">
    <property type="component" value="Unassembled WGS sequence"/>
</dbReference>
<dbReference type="Gene3D" id="1.20.1600.10">
    <property type="entry name" value="Outer membrane efflux proteins (OEP)"/>
    <property type="match status" value="1"/>
</dbReference>
<dbReference type="SUPFAM" id="SSF56954">
    <property type="entry name" value="Outer membrane efflux proteins (OEP)"/>
    <property type="match status" value="1"/>
</dbReference>
<keyword evidence="4" id="KW-1185">Reference proteome</keyword>
<dbReference type="PANTHER" id="PTHR30203">
    <property type="entry name" value="OUTER MEMBRANE CATION EFFLUX PROTEIN"/>
    <property type="match status" value="1"/>
</dbReference>
<evidence type="ECO:0000313" key="4">
    <source>
        <dbReference type="Proteomes" id="UP001575105"/>
    </source>
</evidence>
<dbReference type="RefSeq" id="WP_425347383.1">
    <property type="nucleotide sequence ID" value="NZ_JBGUBD010000023.1"/>
</dbReference>
<keyword evidence="2" id="KW-0812">Transmembrane</keyword>
<accession>A0ABV4UA34</accession>
<dbReference type="NCBIfam" id="TIGR01845">
    <property type="entry name" value="outer_NodT"/>
    <property type="match status" value="1"/>
</dbReference>
<comment type="similarity">
    <text evidence="1 2">Belongs to the outer membrane factor (OMF) (TC 1.B.17) family.</text>
</comment>
<dbReference type="EMBL" id="JBGUBD010000023">
    <property type="protein sequence ID" value="MFA9480463.1"/>
    <property type="molecule type" value="Genomic_DNA"/>
</dbReference>
<evidence type="ECO:0000313" key="3">
    <source>
        <dbReference type="EMBL" id="MFA9480463.1"/>
    </source>
</evidence>
<dbReference type="Pfam" id="PF02321">
    <property type="entry name" value="OEP"/>
    <property type="match status" value="2"/>
</dbReference>
<proteinExistence type="inferred from homology"/>
<keyword evidence="2" id="KW-1134">Transmembrane beta strand</keyword>
<keyword evidence="2" id="KW-0472">Membrane</keyword>
<comment type="caution">
    <text evidence="3">The sequence shown here is derived from an EMBL/GenBank/DDBJ whole genome shotgun (WGS) entry which is preliminary data.</text>
</comment>